<dbReference type="RefSeq" id="WP_051604938.1">
    <property type="nucleotide sequence ID" value="NZ_CP133242.1"/>
</dbReference>
<dbReference type="PROSITE" id="PS50911">
    <property type="entry name" value="CHAP"/>
    <property type="match status" value="1"/>
</dbReference>
<dbReference type="CDD" id="cd00118">
    <property type="entry name" value="LysM"/>
    <property type="match status" value="2"/>
</dbReference>
<protein>
    <submittedName>
        <fullName evidence="5">CHAP domain-containing protein</fullName>
    </submittedName>
</protein>
<dbReference type="SUPFAM" id="SSF54106">
    <property type="entry name" value="LysM domain"/>
    <property type="match status" value="1"/>
</dbReference>
<keyword evidence="3" id="KW-0961">Cell wall biogenesis/degradation</keyword>
<sequence>MKGFIVTVMTLLVPTQEVALPQQMTISEIAQATGVSTKEIEKLNPKISKEKIHFDTIRFPNKHVHRVQPDEQLSHILKRYHLTEKEFQNYNPHFHSLQTNQWLALSPKGLAILFEPQLTKNPQIEQRPLHTLQQSQKYARKQRARRVVQKKITHKHAKKDKLLRPVLPFVPNKVISLPKHNVPINLYTQGQCTFYAFQRRLELNSPISNLWGDAKYWGDQARYQGFVVNNTPQLGAILVTKEGVYGHVAIVEKILPTHIIVSEMNWIAPYVVNQRIIHDFNQYDYIH</sequence>
<evidence type="ECO:0000313" key="5">
    <source>
        <dbReference type="EMBL" id="PTG14356.1"/>
    </source>
</evidence>
<dbReference type="SUPFAM" id="SSF54001">
    <property type="entry name" value="Cysteine proteinases"/>
    <property type="match status" value="1"/>
</dbReference>
<keyword evidence="1" id="KW-0732">Signal</keyword>
<evidence type="ECO:0000259" key="4">
    <source>
        <dbReference type="PROSITE" id="PS50911"/>
    </source>
</evidence>
<dbReference type="InterPro" id="IPR038765">
    <property type="entry name" value="Papain-like_cys_pep_sf"/>
</dbReference>
<dbReference type="EMBL" id="PZAO01000007">
    <property type="protein sequence ID" value="PTG70297.1"/>
    <property type="molecule type" value="Genomic_DNA"/>
</dbReference>
<proteinExistence type="predicted"/>
<keyword evidence="7" id="KW-1185">Reference proteome</keyword>
<keyword evidence="2" id="KW-0378">Hydrolase</keyword>
<dbReference type="GO" id="GO:0071555">
    <property type="term" value="P:cell wall organization"/>
    <property type="evidence" value="ECO:0007669"/>
    <property type="project" value="UniProtKB-KW"/>
</dbReference>
<feature type="domain" description="Peptidase C51" evidence="4">
    <location>
        <begin position="167"/>
        <end position="287"/>
    </location>
</feature>
<dbReference type="InterPro" id="IPR036779">
    <property type="entry name" value="LysM_dom_sf"/>
</dbReference>
<evidence type="ECO:0000313" key="8">
    <source>
        <dbReference type="Proteomes" id="UP000242704"/>
    </source>
</evidence>
<reference evidence="5" key="2">
    <citation type="submission" date="2018-03" db="EMBL/GenBank/DDBJ databases">
        <authorList>
            <person name="Naushad S."/>
        </authorList>
    </citation>
    <scope>NUCLEOTIDE SEQUENCE</scope>
    <source>
        <strain evidence="6">SNUC 1363</strain>
        <strain evidence="5">SNUC 505</strain>
    </source>
</reference>
<dbReference type="InterPro" id="IPR007921">
    <property type="entry name" value="CHAP_dom"/>
</dbReference>
<evidence type="ECO:0000256" key="2">
    <source>
        <dbReference type="ARBA" id="ARBA00022801"/>
    </source>
</evidence>
<evidence type="ECO:0000256" key="1">
    <source>
        <dbReference type="ARBA" id="ARBA00022729"/>
    </source>
</evidence>
<evidence type="ECO:0000313" key="6">
    <source>
        <dbReference type="EMBL" id="PTG70297.1"/>
    </source>
</evidence>
<dbReference type="Pfam" id="PF01476">
    <property type="entry name" value="LysM"/>
    <property type="match status" value="2"/>
</dbReference>
<dbReference type="AlphaFoldDB" id="A0AAE5T1P3"/>
<gene>
    <name evidence="5" type="ORF">BU653_06120</name>
    <name evidence="6" type="ORF">BU676_04235</name>
</gene>
<dbReference type="Gene3D" id="3.90.1720.10">
    <property type="entry name" value="endopeptidase domain like (from Nostoc punctiforme)"/>
    <property type="match status" value="1"/>
</dbReference>
<dbReference type="Pfam" id="PF05257">
    <property type="entry name" value="CHAP"/>
    <property type="match status" value="1"/>
</dbReference>
<reference evidence="7 8" key="1">
    <citation type="journal article" date="2016" name="Front. Microbiol.">
        <title>Comprehensive Phylogenetic Analysis of Bovine Non-aureus Staphylococci Species Based on Whole-Genome Sequencing.</title>
        <authorList>
            <person name="Naushad S."/>
            <person name="Barkema H.W."/>
            <person name="Luby C."/>
            <person name="Condas L.A."/>
            <person name="Nobrega D.B."/>
            <person name="Carson D.A."/>
            <person name="De Buck J."/>
        </authorList>
    </citation>
    <scope>NUCLEOTIDE SEQUENCE [LARGE SCALE GENOMIC DNA]</scope>
    <source>
        <strain evidence="6 7">SNUC 1363</strain>
        <strain evidence="5 8">SNUC 505</strain>
    </source>
</reference>
<name>A0AAE5T1P3_STACR</name>
<dbReference type="GO" id="GO:0016787">
    <property type="term" value="F:hydrolase activity"/>
    <property type="evidence" value="ECO:0007669"/>
    <property type="project" value="UniProtKB-KW"/>
</dbReference>
<dbReference type="InterPro" id="IPR018392">
    <property type="entry name" value="LysM"/>
</dbReference>
<accession>A0AAE5T1P3</accession>
<comment type="caution">
    <text evidence="5">The sequence shown here is derived from an EMBL/GenBank/DDBJ whole genome shotgun (WGS) entry which is preliminary data.</text>
</comment>
<evidence type="ECO:0000256" key="3">
    <source>
        <dbReference type="ARBA" id="ARBA00023316"/>
    </source>
</evidence>
<dbReference type="EMBL" id="PZBZ01000027">
    <property type="protein sequence ID" value="PTG14356.1"/>
    <property type="molecule type" value="Genomic_DNA"/>
</dbReference>
<dbReference type="Proteomes" id="UP000242704">
    <property type="component" value="Unassembled WGS sequence"/>
</dbReference>
<organism evidence="5 8">
    <name type="scientific">Staphylococcus chromogenes</name>
    <name type="common">Staphylococcus hyicus subsp. chromogenes</name>
    <dbReference type="NCBI Taxonomy" id="46126"/>
    <lineage>
        <taxon>Bacteria</taxon>
        <taxon>Bacillati</taxon>
        <taxon>Bacillota</taxon>
        <taxon>Bacilli</taxon>
        <taxon>Bacillales</taxon>
        <taxon>Staphylococcaceae</taxon>
        <taxon>Staphylococcus</taxon>
    </lineage>
</organism>
<dbReference type="Proteomes" id="UP000242008">
    <property type="component" value="Unassembled WGS sequence"/>
</dbReference>
<evidence type="ECO:0000313" key="7">
    <source>
        <dbReference type="Proteomes" id="UP000242008"/>
    </source>
</evidence>